<name>A0A9P0CVM6_9CUCU</name>
<feature type="compositionally biased region" description="Acidic residues" evidence="1">
    <location>
        <begin position="217"/>
        <end position="232"/>
    </location>
</feature>
<dbReference type="AlphaFoldDB" id="A0A9P0CVM6"/>
<accession>A0A9P0CVM6</accession>
<sequence>MAAHSSYKQAFHGFQASDSSVFITSIVPLRLVCDTDSNNSKIVWQNPRPSSTRYCRPLKIAIIKESSEVSVAEKNRVDTEIQQLQNSKLNLNSRSISVSHNMIFAMIDGNICNALTETTSTQKCYIFGATTKDFNDIDKMINREITTQNLQFGISVLHGWIRFFEVLLHISYKFPIKKWQAGGEDKRKEPKKKLKNIPKDALDLLVPPTVTEYQSNEGDDDDDSFLTDSDDS</sequence>
<protein>
    <recommendedName>
        <fullName evidence="2">V(D)J recombination-activating protein 1 RNase H domain-containing protein</fullName>
    </recommendedName>
</protein>
<evidence type="ECO:0000259" key="2">
    <source>
        <dbReference type="Pfam" id="PF26100"/>
    </source>
</evidence>
<feature type="region of interest" description="Disordered" evidence="1">
    <location>
        <begin position="211"/>
        <end position="232"/>
    </location>
</feature>
<dbReference type="Proteomes" id="UP001153636">
    <property type="component" value="Chromosome 21"/>
</dbReference>
<gene>
    <name evidence="3" type="ORF">PSYICH_LOCUS8093</name>
</gene>
<reference evidence="3" key="1">
    <citation type="submission" date="2022-01" db="EMBL/GenBank/DDBJ databases">
        <authorList>
            <person name="King R."/>
        </authorList>
    </citation>
    <scope>NUCLEOTIDE SEQUENCE</scope>
</reference>
<dbReference type="Pfam" id="PF26100">
    <property type="entry name" value="RAG1_RNase_H"/>
    <property type="match status" value="1"/>
</dbReference>
<dbReference type="OrthoDB" id="6780815at2759"/>
<feature type="domain" description="V(D)J recombination-activating protein 1 RNase H" evidence="2">
    <location>
        <begin position="26"/>
        <end position="108"/>
    </location>
</feature>
<evidence type="ECO:0000256" key="1">
    <source>
        <dbReference type="SAM" id="MobiDB-lite"/>
    </source>
</evidence>
<proteinExistence type="predicted"/>
<organism evidence="3 4">
    <name type="scientific">Psylliodes chrysocephalus</name>
    <dbReference type="NCBI Taxonomy" id="3402493"/>
    <lineage>
        <taxon>Eukaryota</taxon>
        <taxon>Metazoa</taxon>
        <taxon>Ecdysozoa</taxon>
        <taxon>Arthropoda</taxon>
        <taxon>Hexapoda</taxon>
        <taxon>Insecta</taxon>
        <taxon>Pterygota</taxon>
        <taxon>Neoptera</taxon>
        <taxon>Endopterygota</taxon>
        <taxon>Coleoptera</taxon>
        <taxon>Polyphaga</taxon>
        <taxon>Cucujiformia</taxon>
        <taxon>Chrysomeloidea</taxon>
        <taxon>Chrysomelidae</taxon>
        <taxon>Galerucinae</taxon>
        <taxon>Alticini</taxon>
        <taxon>Psylliodes</taxon>
    </lineage>
</organism>
<evidence type="ECO:0000313" key="3">
    <source>
        <dbReference type="EMBL" id="CAH1107348.1"/>
    </source>
</evidence>
<dbReference type="InterPro" id="IPR058554">
    <property type="entry name" value="RAG1_RNase_H"/>
</dbReference>
<dbReference type="EMBL" id="OV651833">
    <property type="protein sequence ID" value="CAH1107348.1"/>
    <property type="molecule type" value="Genomic_DNA"/>
</dbReference>
<evidence type="ECO:0000313" key="4">
    <source>
        <dbReference type="Proteomes" id="UP001153636"/>
    </source>
</evidence>
<keyword evidence="4" id="KW-1185">Reference proteome</keyword>